<dbReference type="Gene3D" id="3.30.530.20">
    <property type="match status" value="1"/>
</dbReference>
<dbReference type="OrthoDB" id="8117292at2"/>
<comment type="caution">
    <text evidence="3">The sequence shown here is derived from an EMBL/GenBank/DDBJ whole genome shotgun (WGS) entry which is preliminary data.</text>
</comment>
<sequence>MSEYTITRDYPYAIEEVWHVLTDPGWVAQWTTTGRGGRPEDFAPEVGRRFRFVGKPTMGWAGVVYCEVLEVRAPELLRYTWRGEEDAGAVTDVTYRLEATPGGTRFTWSHTGFTGPGGFAMSRLLGGVRRTMLSEGVPPVLARHHATLAPQ</sequence>
<evidence type="ECO:0000313" key="3">
    <source>
        <dbReference type="EMBL" id="RIX30003.1"/>
    </source>
</evidence>
<organism evidence="3 4">
    <name type="scientific">Amnibacterium setariae</name>
    <dbReference type="NCBI Taxonomy" id="2306585"/>
    <lineage>
        <taxon>Bacteria</taxon>
        <taxon>Bacillati</taxon>
        <taxon>Actinomycetota</taxon>
        <taxon>Actinomycetes</taxon>
        <taxon>Micrococcales</taxon>
        <taxon>Microbacteriaceae</taxon>
        <taxon>Amnibacterium</taxon>
    </lineage>
</organism>
<name>A0A3A1U0V9_9MICO</name>
<dbReference type="Proteomes" id="UP000265742">
    <property type="component" value="Unassembled WGS sequence"/>
</dbReference>
<dbReference type="InterPro" id="IPR013538">
    <property type="entry name" value="ASHA1/2-like_C"/>
</dbReference>
<evidence type="ECO:0000256" key="1">
    <source>
        <dbReference type="ARBA" id="ARBA00006817"/>
    </source>
</evidence>
<proteinExistence type="inferred from homology"/>
<keyword evidence="4" id="KW-1185">Reference proteome</keyword>
<dbReference type="EMBL" id="QXTG01000001">
    <property type="protein sequence ID" value="RIX30003.1"/>
    <property type="molecule type" value="Genomic_DNA"/>
</dbReference>
<feature type="domain" description="Activator of Hsp90 ATPase homologue 1/2-like C-terminal" evidence="2">
    <location>
        <begin position="13"/>
        <end position="116"/>
    </location>
</feature>
<accession>A0A3A1U0V9</accession>
<dbReference type="Pfam" id="PF08327">
    <property type="entry name" value="AHSA1"/>
    <property type="match status" value="1"/>
</dbReference>
<dbReference type="SUPFAM" id="SSF55961">
    <property type="entry name" value="Bet v1-like"/>
    <property type="match status" value="1"/>
</dbReference>
<protein>
    <submittedName>
        <fullName evidence="3">SRPBCC domain-containing protein</fullName>
    </submittedName>
</protein>
<dbReference type="AlphaFoldDB" id="A0A3A1U0V9"/>
<evidence type="ECO:0000313" key="4">
    <source>
        <dbReference type="Proteomes" id="UP000265742"/>
    </source>
</evidence>
<evidence type="ECO:0000259" key="2">
    <source>
        <dbReference type="Pfam" id="PF08327"/>
    </source>
</evidence>
<dbReference type="InterPro" id="IPR023393">
    <property type="entry name" value="START-like_dom_sf"/>
</dbReference>
<reference evidence="4" key="1">
    <citation type="submission" date="2018-09" db="EMBL/GenBank/DDBJ databases">
        <authorList>
            <person name="Kim I."/>
        </authorList>
    </citation>
    <scope>NUCLEOTIDE SEQUENCE [LARGE SCALE GENOMIC DNA]</scope>
    <source>
        <strain evidence="4">DD4a</strain>
    </source>
</reference>
<comment type="similarity">
    <text evidence="1">Belongs to the AHA1 family.</text>
</comment>
<dbReference type="CDD" id="cd07814">
    <property type="entry name" value="SRPBCC_CalC_Aha1-like"/>
    <property type="match status" value="1"/>
</dbReference>
<dbReference type="RefSeq" id="WP_119480366.1">
    <property type="nucleotide sequence ID" value="NZ_QXTG01000001.1"/>
</dbReference>
<gene>
    <name evidence="3" type="ORF">D1781_00560</name>
</gene>